<dbReference type="STRING" id="13333.U5D3K2"/>
<dbReference type="InterPro" id="IPR005835">
    <property type="entry name" value="NTP_transferase_dom"/>
</dbReference>
<dbReference type="SUPFAM" id="SSF53448">
    <property type="entry name" value="Nucleotide-diphospho-sugar transferases"/>
    <property type="match status" value="1"/>
</dbReference>
<dbReference type="GO" id="GO:0019252">
    <property type="term" value="P:starch biosynthetic process"/>
    <property type="evidence" value="ECO:0000318"/>
    <property type="project" value="GO_Central"/>
</dbReference>
<sequence length="452" mass="50396">MAVQFSLSHPLPNTSAWLRRPPSSLHKPSLHLSSTRPLASINHHSERSNPFLFTSEDQGVSAIVLGDSIESQLYPLTKRRTKGAIPFAANYRLIDVVFSNCINSNLRRIYVLTQFNSTSLSSHVSRAYSTMASVLGEEYVEVLSPYQSAKDFHSWFQGNADAVRQWLWVLEEHPVKEFLILPGHHLYQMDYRRLLQAHRNNNAHITMATSANSTQVGNSKQINGKGQGESMGIYVFDKDLMRKLLLDYFPKANDFSSEVIPGAISLGMKVETYMHDGYWEDIGNIEAFYQANMEITKKTRAGSIFCNGETPVYTLLKYLPPSRISCAQISDSIVGDGCILKDCKIHGSIIGMRSRVENGAVVEDSVLMGADVFEIDDEKRGIMGKHGIPIGIGRESHVRKAIVDKNARIGKNVKIINVDNVQEADREAYGYFISGGIIVIMRGAVIPDKSII</sequence>
<dbReference type="CDD" id="cd02508">
    <property type="entry name" value="ADP_Glucose_PP"/>
    <property type="match status" value="1"/>
</dbReference>
<name>U5D3K2_AMBTC</name>
<evidence type="ECO:0000259" key="2">
    <source>
        <dbReference type="Pfam" id="PF00483"/>
    </source>
</evidence>
<protein>
    <recommendedName>
        <fullName evidence="2">Nucleotidyl transferase domain-containing protein</fullName>
    </recommendedName>
</protein>
<dbReference type="Gene3D" id="3.90.550.10">
    <property type="entry name" value="Spore Coat Polysaccharide Biosynthesis Protein SpsA, Chain A"/>
    <property type="match status" value="1"/>
</dbReference>
<dbReference type="InterPro" id="IPR029044">
    <property type="entry name" value="Nucleotide-diphossugar_trans"/>
</dbReference>
<dbReference type="InterPro" id="IPR011004">
    <property type="entry name" value="Trimer_LpxA-like_sf"/>
</dbReference>
<dbReference type="Pfam" id="PF00483">
    <property type="entry name" value="NTP_transferase"/>
    <property type="match status" value="2"/>
</dbReference>
<organism evidence="3 4">
    <name type="scientific">Amborella trichopoda</name>
    <dbReference type="NCBI Taxonomy" id="13333"/>
    <lineage>
        <taxon>Eukaryota</taxon>
        <taxon>Viridiplantae</taxon>
        <taxon>Streptophyta</taxon>
        <taxon>Embryophyta</taxon>
        <taxon>Tracheophyta</taxon>
        <taxon>Spermatophyta</taxon>
        <taxon>Magnoliopsida</taxon>
        <taxon>Amborellales</taxon>
        <taxon>Amborellaceae</taxon>
        <taxon>Amborella</taxon>
    </lineage>
</organism>
<proteinExistence type="inferred from homology"/>
<dbReference type="PANTHER" id="PTHR43523">
    <property type="entry name" value="GLUCOSE-1-PHOSPHATE ADENYLYLTRANSFERASE-RELATED"/>
    <property type="match status" value="1"/>
</dbReference>
<dbReference type="HOGENOM" id="CLU_029499_14_4_1"/>
<feature type="domain" description="Nucleotidyl transferase" evidence="2">
    <location>
        <begin position="71"/>
        <end position="209"/>
    </location>
</feature>
<dbReference type="Proteomes" id="UP000017836">
    <property type="component" value="Unassembled WGS sequence"/>
</dbReference>
<evidence type="ECO:0000313" key="3">
    <source>
        <dbReference type="EMBL" id="ERN20171.1"/>
    </source>
</evidence>
<dbReference type="Gene3D" id="2.160.10.10">
    <property type="entry name" value="Hexapeptide repeat proteins"/>
    <property type="match status" value="1"/>
</dbReference>
<keyword evidence="4" id="KW-1185">Reference proteome</keyword>
<reference evidence="4" key="1">
    <citation type="journal article" date="2013" name="Science">
        <title>The Amborella genome and the evolution of flowering plants.</title>
        <authorList>
            <consortium name="Amborella Genome Project"/>
        </authorList>
    </citation>
    <scope>NUCLEOTIDE SEQUENCE [LARGE SCALE GENOMIC DNA]</scope>
</reference>
<dbReference type="GO" id="GO:0005978">
    <property type="term" value="P:glycogen biosynthetic process"/>
    <property type="evidence" value="ECO:0007669"/>
    <property type="project" value="InterPro"/>
</dbReference>
<comment type="similarity">
    <text evidence="1">Belongs to the bacterial/plant glucose-1-phosphate adenylyltransferase family.</text>
</comment>
<dbReference type="GO" id="GO:0010170">
    <property type="term" value="C:glucose-1-phosphate adenylyltransferase complex"/>
    <property type="evidence" value="ECO:0000318"/>
    <property type="project" value="GO_Central"/>
</dbReference>
<evidence type="ECO:0000256" key="1">
    <source>
        <dbReference type="ARBA" id="ARBA00010443"/>
    </source>
</evidence>
<dbReference type="EMBL" id="KI392060">
    <property type="protein sequence ID" value="ERN20171.1"/>
    <property type="molecule type" value="Genomic_DNA"/>
</dbReference>
<gene>
    <name evidence="3" type="ORF">AMTR_s00066p00103550</name>
</gene>
<dbReference type="GO" id="GO:0008878">
    <property type="term" value="F:glucose-1-phosphate adenylyltransferase activity"/>
    <property type="evidence" value="ECO:0000318"/>
    <property type="project" value="GO_Central"/>
</dbReference>
<evidence type="ECO:0000313" key="4">
    <source>
        <dbReference type="Proteomes" id="UP000017836"/>
    </source>
</evidence>
<feature type="domain" description="Nucleotidyl transferase" evidence="2">
    <location>
        <begin position="230"/>
        <end position="297"/>
    </location>
</feature>
<accession>U5D3K2</accession>
<dbReference type="CDD" id="cd04651">
    <property type="entry name" value="LbH_G1P_AT_C"/>
    <property type="match status" value="1"/>
</dbReference>
<dbReference type="AlphaFoldDB" id="U5D3K2"/>
<dbReference type="SUPFAM" id="SSF51161">
    <property type="entry name" value="Trimeric LpxA-like enzymes"/>
    <property type="match status" value="1"/>
</dbReference>
<dbReference type="OMA" id="LSSSKWW"/>
<dbReference type="Gramene" id="ERN20171">
    <property type="protein sequence ID" value="ERN20171"/>
    <property type="gene ID" value="AMTR_s00066p00103550"/>
</dbReference>
<dbReference type="InterPro" id="IPR011831">
    <property type="entry name" value="ADP-Glc_PPase"/>
</dbReference>
<dbReference type="Pfam" id="PF25247">
    <property type="entry name" value="LbH_GLGC"/>
    <property type="match status" value="1"/>
</dbReference>
<dbReference type="PANTHER" id="PTHR43523:SF17">
    <property type="entry name" value="INACTIVE GLUCOSE-1-PHOSPHATE ADENYLYLTRANSFERASE SMALL SUBUNIT 2, CHLOROPLASTIC"/>
    <property type="match status" value="1"/>
</dbReference>
<dbReference type="eggNOG" id="KOG1322">
    <property type="taxonomic scope" value="Eukaryota"/>
</dbReference>